<dbReference type="EMBL" id="AUZZ01004359">
    <property type="protein sequence ID" value="EQD53953.1"/>
    <property type="molecule type" value="Genomic_DNA"/>
</dbReference>
<name>T1AAY5_9ZZZZ</name>
<feature type="non-terminal residue" evidence="1">
    <location>
        <position position="1"/>
    </location>
</feature>
<reference evidence="1" key="2">
    <citation type="journal article" date="2014" name="ISME J.">
        <title>Microbial stratification in low pH oxic and suboxic macroscopic growths along an acid mine drainage.</title>
        <authorList>
            <person name="Mendez-Garcia C."/>
            <person name="Mesa V."/>
            <person name="Sprenger R.R."/>
            <person name="Richter M."/>
            <person name="Diez M.S."/>
            <person name="Solano J."/>
            <person name="Bargiela R."/>
            <person name="Golyshina O.V."/>
            <person name="Manteca A."/>
            <person name="Ramos J.L."/>
            <person name="Gallego J.R."/>
            <person name="Llorente I."/>
            <person name="Martins Dos Santos V.A."/>
            <person name="Jensen O.N."/>
            <person name="Pelaez A.I."/>
            <person name="Sanchez J."/>
            <person name="Ferrer M."/>
        </authorList>
    </citation>
    <scope>NUCLEOTIDE SEQUENCE</scope>
</reference>
<dbReference type="AlphaFoldDB" id="T1AAY5"/>
<evidence type="ECO:0000313" key="1">
    <source>
        <dbReference type="EMBL" id="EQD53953.1"/>
    </source>
</evidence>
<reference evidence="1" key="1">
    <citation type="submission" date="2013-08" db="EMBL/GenBank/DDBJ databases">
        <authorList>
            <person name="Mendez C."/>
            <person name="Richter M."/>
            <person name="Ferrer M."/>
            <person name="Sanchez J."/>
        </authorList>
    </citation>
    <scope>NUCLEOTIDE SEQUENCE</scope>
</reference>
<protein>
    <submittedName>
        <fullName evidence="1">Uncharacterized protein</fullName>
    </submittedName>
</protein>
<comment type="caution">
    <text evidence="1">The sequence shown here is derived from an EMBL/GenBank/DDBJ whole genome shotgun (WGS) entry which is preliminary data.</text>
</comment>
<organism evidence="1">
    <name type="scientific">mine drainage metagenome</name>
    <dbReference type="NCBI Taxonomy" id="410659"/>
    <lineage>
        <taxon>unclassified sequences</taxon>
        <taxon>metagenomes</taxon>
        <taxon>ecological metagenomes</taxon>
    </lineage>
</organism>
<accession>T1AAY5</accession>
<sequence length="50" mass="5838">YVPIEDSKIFRAELNSKINIMPLKVHFTEDDGYKELHVALSEFMKLVNDV</sequence>
<gene>
    <name evidence="1" type="ORF">B2A_06191</name>
</gene>
<proteinExistence type="predicted"/>